<dbReference type="EMBL" id="SSTM01000001">
    <property type="protein sequence ID" value="TJW12112.1"/>
    <property type="molecule type" value="Genomic_DNA"/>
</dbReference>
<dbReference type="AlphaFoldDB" id="A0A4T9T9T4"/>
<comment type="function">
    <text evidence="1 8">Involved in DNA repair and RecF pathway recombination.</text>
</comment>
<comment type="similarity">
    <text evidence="2 8">Belongs to the RecO family.</text>
</comment>
<proteinExistence type="inferred from homology"/>
<dbReference type="SUPFAM" id="SSF50249">
    <property type="entry name" value="Nucleic acid-binding proteins"/>
    <property type="match status" value="1"/>
</dbReference>
<dbReference type="GO" id="GO:0043590">
    <property type="term" value="C:bacterial nucleoid"/>
    <property type="evidence" value="ECO:0007669"/>
    <property type="project" value="TreeGrafter"/>
</dbReference>
<dbReference type="RefSeq" id="WP_136845098.1">
    <property type="nucleotide sequence ID" value="NZ_SSTM01000001.1"/>
</dbReference>
<dbReference type="InterPro" id="IPR012340">
    <property type="entry name" value="NA-bd_OB-fold"/>
</dbReference>
<evidence type="ECO:0000259" key="9">
    <source>
        <dbReference type="Pfam" id="PF11967"/>
    </source>
</evidence>
<comment type="caution">
    <text evidence="10">The sequence shown here is derived from an EMBL/GenBank/DDBJ whole genome shotgun (WGS) entry which is preliminary data.</text>
</comment>
<dbReference type="GO" id="GO:0006310">
    <property type="term" value="P:DNA recombination"/>
    <property type="evidence" value="ECO:0007669"/>
    <property type="project" value="UniProtKB-UniRule"/>
</dbReference>
<accession>A0A4T9T9T4</accession>
<gene>
    <name evidence="8 10" type="primary">recO</name>
    <name evidence="10" type="ORF">E5982_00425</name>
</gene>
<dbReference type="Pfam" id="PF11967">
    <property type="entry name" value="RecO_N"/>
    <property type="match status" value="1"/>
</dbReference>
<evidence type="ECO:0000313" key="11">
    <source>
        <dbReference type="Proteomes" id="UP000309454"/>
    </source>
</evidence>
<evidence type="ECO:0000256" key="1">
    <source>
        <dbReference type="ARBA" id="ARBA00003065"/>
    </source>
</evidence>
<keyword evidence="11" id="KW-1185">Reference proteome</keyword>
<dbReference type="InterPro" id="IPR003717">
    <property type="entry name" value="RecO"/>
</dbReference>
<feature type="domain" description="DNA replication/recombination mediator RecO N-terminal" evidence="9">
    <location>
        <begin position="7"/>
        <end position="80"/>
    </location>
</feature>
<organism evidence="10 11">
    <name type="scientific">Parvibacter caecicola</name>
    <dbReference type="NCBI Taxonomy" id="747645"/>
    <lineage>
        <taxon>Bacteria</taxon>
        <taxon>Bacillati</taxon>
        <taxon>Actinomycetota</taxon>
        <taxon>Coriobacteriia</taxon>
        <taxon>Coriobacteriales</taxon>
        <taxon>Coriobacteriaceae</taxon>
        <taxon>Parvibacter</taxon>
    </lineage>
</organism>
<dbReference type="NCBIfam" id="TIGR00613">
    <property type="entry name" value="reco"/>
    <property type="match status" value="1"/>
</dbReference>
<dbReference type="InterPro" id="IPR022572">
    <property type="entry name" value="DNA_rep/recomb_RecO_N"/>
</dbReference>
<dbReference type="Pfam" id="PF02565">
    <property type="entry name" value="RecO_C"/>
    <property type="match status" value="1"/>
</dbReference>
<dbReference type="Gene3D" id="2.40.50.140">
    <property type="entry name" value="Nucleic acid-binding proteins"/>
    <property type="match status" value="1"/>
</dbReference>
<dbReference type="InterPro" id="IPR037278">
    <property type="entry name" value="ARFGAP/RecO"/>
</dbReference>
<evidence type="ECO:0000256" key="7">
    <source>
        <dbReference type="ARBA" id="ARBA00033409"/>
    </source>
</evidence>
<dbReference type="Proteomes" id="UP000309454">
    <property type="component" value="Unassembled WGS sequence"/>
</dbReference>
<evidence type="ECO:0000256" key="2">
    <source>
        <dbReference type="ARBA" id="ARBA00007452"/>
    </source>
</evidence>
<keyword evidence="5 8" id="KW-0233">DNA recombination</keyword>
<protein>
    <recommendedName>
        <fullName evidence="3 8">DNA repair protein RecO</fullName>
    </recommendedName>
    <alternativeName>
        <fullName evidence="7 8">Recombination protein O</fullName>
    </alternativeName>
</protein>
<sequence length="245" mass="26111">MAGQSFWVRGLVLRKTKLGESDLIVELLNDEGCLVRAVAKGARKPKSSFASRLELGNSVELLCASGRGLAIVQECRLVSARMGLRQDYDRLVCTEVLLELLSKCAQEDLPQPKLLAVAEAALDALAAAPAAAALGLLAAAFLKVLAFVGLRPELRRCVVCGRPAAGATRFSDFEGGVVCAECGSRVEARFYPAEVLSAAAFLLHTPFAQIAEAPVASEAAREVLQMAASLAQMHLDFTLRSLRML</sequence>
<evidence type="ECO:0000256" key="4">
    <source>
        <dbReference type="ARBA" id="ARBA00022763"/>
    </source>
</evidence>
<name>A0A4T9T9T4_9ACTN</name>
<dbReference type="OrthoDB" id="9812244at2"/>
<dbReference type="Gene3D" id="1.20.1440.120">
    <property type="entry name" value="Recombination protein O, C-terminal domain"/>
    <property type="match status" value="1"/>
</dbReference>
<reference evidence="10 11" key="1">
    <citation type="submission" date="2019-04" db="EMBL/GenBank/DDBJ databases">
        <title>Microbes associate with the intestines of laboratory mice.</title>
        <authorList>
            <person name="Navarre W."/>
            <person name="Wong E."/>
            <person name="Huang K.C."/>
            <person name="Tropini C."/>
            <person name="Ng K."/>
            <person name="Yu B."/>
        </authorList>
    </citation>
    <scope>NUCLEOTIDE SEQUENCE [LARGE SCALE GENOMIC DNA]</scope>
    <source>
        <strain evidence="10 11">NM48_B13</strain>
    </source>
</reference>
<dbReference type="PANTHER" id="PTHR33991">
    <property type="entry name" value="DNA REPAIR PROTEIN RECO"/>
    <property type="match status" value="1"/>
</dbReference>
<evidence type="ECO:0000256" key="8">
    <source>
        <dbReference type="HAMAP-Rule" id="MF_00201"/>
    </source>
</evidence>
<evidence type="ECO:0000256" key="6">
    <source>
        <dbReference type="ARBA" id="ARBA00023204"/>
    </source>
</evidence>
<evidence type="ECO:0000256" key="3">
    <source>
        <dbReference type="ARBA" id="ARBA00021310"/>
    </source>
</evidence>
<keyword evidence="6 8" id="KW-0234">DNA repair</keyword>
<keyword evidence="4 8" id="KW-0227">DNA damage</keyword>
<dbReference type="InterPro" id="IPR042242">
    <property type="entry name" value="RecO_C"/>
</dbReference>
<dbReference type="PANTHER" id="PTHR33991:SF1">
    <property type="entry name" value="DNA REPAIR PROTEIN RECO"/>
    <property type="match status" value="1"/>
</dbReference>
<dbReference type="HAMAP" id="MF_00201">
    <property type="entry name" value="RecO"/>
    <property type="match status" value="1"/>
</dbReference>
<evidence type="ECO:0000256" key="5">
    <source>
        <dbReference type="ARBA" id="ARBA00023172"/>
    </source>
</evidence>
<dbReference type="GO" id="GO:0006302">
    <property type="term" value="P:double-strand break repair"/>
    <property type="evidence" value="ECO:0007669"/>
    <property type="project" value="TreeGrafter"/>
</dbReference>
<dbReference type="SUPFAM" id="SSF57863">
    <property type="entry name" value="ArfGap/RecO-like zinc finger"/>
    <property type="match status" value="1"/>
</dbReference>
<evidence type="ECO:0000313" key="10">
    <source>
        <dbReference type="EMBL" id="TJW12112.1"/>
    </source>
</evidence>